<dbReference type="PANTHER" id="PTHR21496">
    <property type="entry name" value="FERREDOXIN-RELATED"/>
    <property type="match status" value="1"/>
</dbReference>
<dbReference type="GO" id="GO:0046872">
    <property type="term" value="F:metal ion binding"/>
    <property type="evidence" value="ECO:0007669"/>
    <property type="project" value="UniProtKB-KW"/>
</dbReference>
<feature type="domain" description="Rieske" evidence="6">
    <location>
        <begin position="144"/>
        <end position="244"/>
    </location>
</feature>
<accession>A0AAV2HVL1</accession>
<dbReference type="GO" id="GO:0051537">
    <property type="term" value="F:2 iron, 2 sulfur cluster binding"/>
    <property type="evidence" value="ECO:0007669"/>
    <property type="project" value="UniProtKB-KW"/>
</dbReference>
<dbReference type="InterPro" id="IPR017941">
    <property type="entry name" value="Rieske_2Fe-2S"/>
</dbReference>
<keyword evidence="4" id="KW-0411">Iron-sulfur</keyword>
<keyword evidence="1" id="KW-0001">2Fe-2S</keyword>
<reference evidence="7 8" key="1">
    <citation type="submission" date="2024-04" db="EMBL/GenBank/DDBJ databases">
        <authorList>
            <consortium name="Genoscope - CEA"/>
            <person name="William W."/>
        </authorList>
    </citation>
    <scope>NUCLEOTIDE SEQUENCE [LARGE SCALE GENOMIC DNA]</scope>
</reference>
<dbReference type="Gene3D" id="2.102.10.10">
    <property type="entry name" value="Rieske [2Fe-2S] iron-sulphur domain"/>
    <property type="match status" value="1"/>
</dbReference>
<keyword evidence="3" id="KW-0408">Iron</keyword>
<evidence type="ECO:0000256" key="4">
    <source>
        <dbReference type="ARBA" id="ARBA00023014"/>
    </source>
</evidence>
<evidence type="ECO:0000256" key="2">
    <source>
        <dbReference type="ARBA" id="ARBA00022723"/>
    </source>
</evidence>
<gene>
    <name evidence="7" type="ORF">GSLYS_00012074001</name>
</gene>
<dbReference type="AlphaFoldDB" id="A0AAV2HVL1"/>
<protein>
    <recommendedName>
        <fullName evidence="6">Rieske domain-containing protein</fullName>
    </recommendedName>
</protein>
<proteinExistence type="predicted"/>
<dbReference type="InterPro" id="IPR054716">
    <property type="entry name" value="Sol_Rieske_ferrdox_dom"/>
</dbReference>
<evidence type="ECO:0000259" key="6">
    <source>
        <dbReference type="PROSITE" id="PS51296"/>
    </source>
</evidence>
<feature type="region of interest" description="Disordered" evidence="5">
    <location>
        <begin position="69"/>
        <end position="103"/>
    </location>
</feature>
<comment type="caution">
    <text evidence="7">The sequence shown here is derived from an EMBL/GenBank/DDBJ whole genome shotgun (WGS) entry which is preliminary data.</text>
</comment>
<evidence type="ECO:0000313" key="8">
    <source>
        <dbReference type="Proteomes" id="UP001497497"/>
    </source>
</evidence>
<evidence type="ECO:0000256" key="1">
    <source>
        <dbReference type="ARBA" id="ARBA00022714"/>
    </source>
</evidence>
<dbReference type="Proteomes" id="UP001497497">
    <property type="component" value="Unassembled WGS sequence"/>
</dbReference>
<name>A0AAV2HVL1_LYMST</name>
<keyword evidence="8" id="KW-1185">Reference proteome</keyword>
<dbReference type="Pfam" id="PF22543">
    <property type="entry name" value="Rieske_4"/>
    <property type="match status" value="1"/>
</dbReference>
<keyword evidence="2" id="KW-0479">Metal-binding</keyword>
<feature type="compositionally biased region" description="Polar residues" evidence="5">
    <location>
        <begin position="78"/>
        <end position="93"/>
    </location>
</feature>
<evidence type="ECO:0000256" key="3">
    <source>
        <dbReference type="ARBA" id="ARBA00023004"/>
    </source>
</evidence>
<dbReference type="PANTHER" id="PTHR21496:SF19">
    <property type="entry name" value="SI:CH211-212D10.2"/>
    <property type="match status" value="1"/>
</dbReference>
<dbReference type="SUPFAM" id="SSF50022">
    <property type="entry name" value="ISP domain"/>
    <property type="match status" value="1"/>
</dbReference>
<feature type="region of interest" description="Disordered" evidence="5">
    <location>
        <begin position="1"/>
        <end position="35"/>
    </location>
</feature>
<dbReference type="EMBL" id="CAXITT010000291">
    <property type="protein sequence ID" value="CAL1538253.1"/>
    <property type="molecule type" value="Genomic_DNA"/>
</dbReference>
<dbReference type="PROSITE" id="PS51296">
    <property type="entry name" value="RIESKE"/>
    <property type="match status" value="1"/>
</dbReference>
<evidence type="ECO:0000256" key="5">
    <source>
        <dbReference type="SAM" id="MobiDB-lite"/>
    </source>
</evidence>
<sequence>MTSVKRAREYSAASVITETPETTKPAPSGCRDTEISGCRDTEISAKHTNSSADSADVIITCVADKPRAQENGIITREPNASENGQLTTSSKTEPANHDVRKKNERKDEIDAILARKMSSLDLNSGARLKKKLSIIAAVEEAPSWRDVGECVELRRAKCRRLYSKLGKHKDLALFYVEGEFYAMEAWCSHMGGPLYEGDIEDYKGSCHVMCPWHAYMFELSSGTSDIGLRQQVFPVRVEDGHVLVEYTTPLALYPFL</sequence>
<organism evidence="7 8">
    <name type="scientific">Lymnaea stagnalis</name>
    <name type="common">Great pond snail</name>
    <name type="synonym">Helix stagnalis</name>
    <dbReference type="NCBI Taxonomy" id="6523"/>
    <lineage>
        <taxon>Eukaryota</taxon>
        <taxon>Metazoa</taxon>
        <taxon>Spiralia</taxon>
        <taxon>Lophotrochozoa</taxon>
        <taxon>Mollusca</taxon>
        <taxon>Gastropoda</taxon>
        <taxon>Heterobranchia</taxon>
        <taxon>Euthyneura</taxon>
        <taxon>Panpulmonata</taxon>
        <taxon>Hygrophila</taxon>
        <taxon>Lymnaeoidea</taxon>
        <taxon>Lymnaeidae</taxon>
        <taxon>Lymnaea</taxon>
    </lineage>
</organism>
<evidence type="ECO:0000313" key="7">
    <source>
        <dbReference type="EMBL" id="CAL1538253.1"/>
    </source>
</evidence>
<dbReference type="InterPro" id="IPR036922">
    <property type="entry name" value="Rieske_2Fe-2S_sf"/>
</dbReference>